<feature type="region of interest" description="Disordered" evidence="9">
    <location>
        <begin position="688"/>
        <end position="788"/>
    </location>
</feature>
<feature type="region of interest" description="Disordered" evidence="9">
    <location>
        <begin position="637"/>
        <end position="656"/>
    </location>
</feature>
<evidence type="ECO:0000256" key="7">
    <source>
        <dbReference type="ARBA" id="ARBA00023224"/>
    </source>
</evidence>
<comment type="caution">
    <text evidence="12">The sequence shown here is derived from an EMBL/GenBank/DDBJ whole genome shotgun (WGS) entry which is preliminary data.</text>
</comment>
<feature type="compositionally biased region" description="Basic and acidic residues" evidence="9">
    <location>
        <begin position="603"/>
        <end position="615"/>
    </location>
</feature>
<dbReference type="SUPFAM" id="SSF81321">
    <property type="entry name" value="Family A G protein-coupled receptor-like"/>
    <property type="match status" value="1"/>
</dbReference>
<evidence type="ECO:0000313" key="12">
    <source>
        <dbReference type="EMBL" id="KAK3766495.1"/>
    </source>
</evidence>
<feature type="compositionally biased region" description="Basic residues" evidence="9">
    <location>
        <begin position="512"/>
        <end position="536"/>
    </location>
</feature>
<dbReference type="CDD" id="cd00637">
    <property type="entry name" value="7tm_classA_rhodopsin-like"/>
    <property type="match status" value="1"/>
</dbReference>
<feature type="region of interest" description="Disordered" evidence="9">
    <location>
        <begin position="368"/>
        <end position="399"/>
    </location>
</feature>
<feature type="compositionally biased region" description="Polar residues" evidence="9">
    <location>
        <begin position="314"/>
        <end position="323"/>
    </location>
</feature>
<feature type="compositionally biased region" description="Polar residues" evidence="9">
    <location>
        <begin position="416"/>
        <end position="434"/>
    </location>
</feature>
<feature type="transmembrane region" description="Helical" evidence="10">
    <location>
        <begin position="139"/>
        <end position="158"/>
    </location>
</feature>
<evidence type="ECO:0000256" key="5">
    <source>
        <dbReference type="ARBA" id="ARBA00023136"/>
    </source>
</evidence>
<proteinExistence type="inferred from homology"/>
<accession>A0AAE0ZC78</accession>
<evidence type="ECO:0000256" key="8">
    <source>
        <dbReference type="RuleBase" id="RU000688"/>
    </source>
</evidence>
<dbReference type="GO" id="GO:0005886">
    <property type="term" value="C:plasma membrane"/>
    <property type="evidence" value="ECO:0007669"/>
    <property type="project" value="TreeGrafter"/>
</dbReference>
<name>A0AAE0ZC78_9GAST</name>
<keyword evidence="4 8" id="KW-0297">G-protein coupled receptor</keyword>
<evidence type="ECO:0000256" key="3">
    <source>
        <dbReference type="ARBA" id="ARBA00022989"/>
    </source>
</evidence>
<dbReference type="InterPro" id="IPR000276">
    <property type="entry name" value="GPCR_Rhodpsn"/>
</dbReference>
<evidence type="ECO:0000256" key="6">
    <source>
        <dbReference type="ARBA" id="ARBA00023170"/>
    </source>
</evidence>
<feature type="region of interest" description="Disordered" evidence="9">
    <location>
        <begin position="483"/>
        <end position="553"/>
    </location>
</feature>
<evidence type="ECO:0000256" key="10">
    <source>
        <dbReference type="SAM" id="Phobius"/>
    </source>
</evidence>
<feature type="region of interest" description="Disordered" evidence="9">
    <location>
        <begin position="597"/>
        <end position="618"/>
    </location>
</feature>
<evidence type="ECO:0000259" key="11">
    <source>
        <dbReference type="PROSITE" id="PS50262"/>
    </source>
</evidence>
<dbReference type="InterPro" id="IPR017452">
    <property type="entry name" value="GPCR_Rhodpsn_7TM"/>
</dbReference>
<feature type="transmembrane region" description="Helical" evidence="10">
    <location>
        <begin position="259"/>
        <end position="281"/>
    </location>
</feature>
<feature type="transmembrane region" description="Helical" evidence="10">
    <location>
        <begin position="99"/>
        <end position="118"/>
    </location>
</feature>
<dbReference type="PANTHER" id="PTHR24243">
    <property type="entry name" value="G-PROTEIN COUPLED RECEPTOR"/>
    <property type="match status" value="1"/>
</dbReference>
<feature type="transmembrane region" description="Helical" evidence="10">
    <location>
        <begin position="815"/>
        <end position="838"/>
    </location>
</feature>
<feature type="region of interest" description="Disordered" evidence="9">
    <location>
        <begin position="304"/>
        <end position="323"/>
    </location>
</feature>
<evidence type="ECO:0000256" key="9">
    <source>
        <dbReference type="SAM" id="MobiDB-lite"/>
    </source>
</evidence>
<comment type="subcellular location">
    <subcellularLocation>
        <location evidence="1">Membrane</location>
        <topology evidence="1">Multi-pass membrane protein</topology>
    </subcellularLocation>
</comment>
<feature type="transmembrane region" description="Helical" evidence="10">
    <location>
        <begin position="25"/>
        <end position="47"/>
    </location>
</feature>
<keyword evidence="13" id="KW-1185">Reference proteome</keyword>
<dbReference type="PANTHER" id="PTHR24243:SF224">
    <property type="entry name" value="G-PROTEIN COUPLED RECEPTOR 19-RELATED"/>
    <property type="match status" value="1"/>
</dbReference>
<keyword evidence="2 8" id="KW-0812">Transmembrane</keyword>
<keyword evidence="7 8" id="KW-0807">Transducer</keyword>
<feature type="transmembrane region" description="Helical" evidence="10">
    <location>
        <begin position="59"/>
        <end position="87"/>
    </location>
</feature>
<keyword evidence="3 10" id="KW-1133">Transmembrane helix</keyword>
<dbReference type="GO" id="GO:0004930">
    <property type="term" value="F:G protein-coupled receptor activity"/>
    <property type="evidence" value="ECO:0007669"/>
    <property type="project" value="UniProtKB-KW"/>
</dbReference>
<dbReference type="Pfam" id="PF00001">
    <property type="entry name" value="7tm_1"/>
    <property type="match status" value="1"/>
</dbReference>
<dbReference type="PROSITE" id="PS00237">
    <property type="entry name" value="G_PROTEIN_RECEP_F1_1"/>
    <property type="match status" value="1"/>
</dbReference>
<evidence type="ECO:0000256" key="1">
    <source>
        <dbReference type="ARBA" id="ARBA00004141"/>
    </source>
</evidence>
<evidence type="ECO:0000313" key="13">
    <source>
        <dbReference type="Proteomes" id="UP001283361"/>
    </source>
</evidence>
<organism evidence="12 13">
    <name type="scientific">Elysia crispata</name>
    <name type="common">lettuce slug</name>
    <dbReference type="NCBI Taxonomy" id="231223"/>
    <lineage>
        <taxon>Eukaryota</taxon>
        <taxon>Metazoa</taxon>
        <taxon>Spiralia</taxon>
        <taxon>Lophotrochozoa</taxon>
        <taxon>Mollusca</taxon>
        <taxon>Gastropoda</taxon>
        <taxon>Heterobranchia</taxon>
        <taxon>Euthyneura</taxon>
        <taxon>Panpulmonata</taxon>
        <taxon>Sacoglossa</taxon>
        <taxon>Placobranchoidea</taxon>
        <taxon>Plakobranchidae</taxon>
        <taxon>Elysia</taxon>
    </lineage>
</organism>
<evidence type="ECO:0000256" key="4">
    <source>
        <dbReference type="ARBA" id="ARBA00023040"/>
    </source>
</evidence>
<keyword evidence="6 8" id="KW-0675">Receptor</keyword>
<comment type="similarity">
    <text evidence="8">Belongs to the G-protein coupled receptor 1 family.</text>
</comment>
<reference evidence="12" key="1">
    <citation type="journal article" date="2023" name="G3 (Bethesda)">
        <title>A reference genome for the long-term kleptoplast-retaining sea slug Elysia crispata morphotype clarki.</title>
        <authorList>
            <person name="Eastman K.E."/>
            <person name="Pendleton A.L."/>
            <person name="Shaikh M.A."/>
            <person name="Suttiyut T."/>
            <person name="Ogas R."/>
            <person name="Tomko P."/>
            <person name="Gavelis G."/>
            <person name="Widhalm J.R."/>
            <person name="Wisecaver J.H."/>
        </authorList>
    </citation>
    <scope>NUCLEOTIDE SEQUENCE</scope>
    <source>
        <strain evidence="12">ECLA1</strain>
    </source>
</reference>
<feature type="domain" description="G-protein coupled receptors family 1 profile" evidence="11">
    <location>
        <begin position="810"/>
        <end position="874"/>
    </location>
</feature>
<feature type="compositionally biased region" description="Polar residues" evidence="9">
    <location>
        <begin position="378"/>
        <end position="390"/>
    </location>
</feature>
<feature type="domain" description="G-protein coupled receptors family 1 profile" evidence="11">
    <location>
        <begin position="39"/>
        <end position="287"/>
    </location>
</feature>
<gene>
    <name evidence="12" type="ORF">RRG08_059313</name>
</gene>
<dbReference type="EMBL" id="JAWDGP010004222">
    <property type="protein sequence ID" value="KAK3766495.1"/>
    <property type="molecule type" value="Genomic_DNA"/>
</dbReference>
<keyword evidence="5 10" id="KW-0472">Membrane</keyword>
<feature type="region of interest" description="Disordered" evidence="9">
    <location>
        <begin position="412"/>
        <end position="437"/>
    </location>
</feature>
<dbReference type="PROSITE" id="PS50262">
    <property type="entry name" value="G_PROTEIN_RECEP_F1_2"/>
    <property type="match status" value="2"/>
</dbReference>
<feature type="compositionally biased region" description="Basic and acidic residues" evidence="9">
    <location>
        <begin position="713"/>
        <end position="722"/>
    </location>
</feature>
<protein>
    <recommendedName>
        <fullName evidence="11">G-protein coupled receptors family 1 profile domain-containing protein</fullName>
    </recommendedName>
</protein>
<dbReference type="PRINTS" id="PR00237">
    <property type="entry name" value="GPCRRHODOPSN"/>
</dbReference>
<evidence type="ECO:0000256" key="2">
    <source>
        <dbReference type="ARBA" id="ARBA00022692"/>
    </source>
</evidence>
<sequence length="904" mass="100388">MTLDSRTATLADVSNYFLQKSLWPAVVYTLFLMITGILGNSLVLLVYRRHFRLSVTRMFIFTLAAFDLGSCLITMPSELLVLFRFASFPSAGWCKASRYLTYTLNSSSSLILIVIAMDRYFKVCRPYRTFITISHAQKICLGGFLLSAVVSIPSLWLYGNTHFPIHVQDGQAQILPLYMKNVTEMTDGGHIEEGMIKSEDVEPAPNHLSDSGTTHKQGVYTVPYGDTRLQNEMVEAHDSFLSGDICLINSEDSASPLAMFFYGYMFLLWVLLLILVTYFYSRVAHSMFLLRNIHDKMFSLHDRGEDGGGIKSPSPRSYTPRTASLAQENEHCEYNVQYHHQIGLKERGLLPVEGVKLLSHDVLVGDEKQGDGPCLQDDVSTNGDLQTNNEGESEVNPEENSFIMVNEADATENDSNKAGISSQNPSQNTLNTDDSLNEKTVNKVEGSITKNFQLSADSVYETQSLETYSCLNLSQSKKVCQDVRPNSMENPRSKSMDDFLKGNSEASDAVPKRKSLKLRKFSSKRKSGKVPKIKVSKTKEKSKSNDAVSEGEAEKNVLLHPVSSNSLLVRRIKSMENVNAVPKLDCLQVPCNRKRHGPIIPKDSPEHKEQKETNSRKIRREPAAVIGKLTNSSTSLKYTRSAVGSDESSETTQNAEKTLTLTRSSAKGKRNVCVLPLTGLTTKAAIQNQESEEKKQLKTESTAAGLPSSIKSAEQKDSEAMGRRGNGMDTLENAPRDESVKLRLKSASSRSSVRKTVEIEETPGQPCHTSAEQNNGGLNGVAGTNTRRARPSTADILSERHWRGTLHPVRTSRMLFVISMAFLVSFFPFFVIVIMRSFIGSSYFLSSLNLVELGAVSIFVRSTLLSNAVNPVIYGLLSTHFRRECTGTLSLFRTKIGNLRNVFK</sequence>
<dbReference type="AlphaFoldDB" id="A0AAE0ZC78"/>
<dbReference type="Gene3D" id="1.20.1070.10">
    <property type="entry name" value="Rhodopsin 7-helix transmembrane proteins"/>
    <property type="match status" value="2"/>
</dbReference>
<dbReference type="Proteomes" id="UP001283361">
    <property type="component" value="Unassembled WGS sequence"/>
</dbReference>
<feature type="compositionally biased region" description="Basic and acidic residues" evidence="9">
    <location>
        <begin position="491"/>
        <end position="500"/>
    </location>
</feature>
<feature type="compositionally biased region" description="Polar residues" evidence="9">
    <location>
        <begin position="767"/>
        <end position="786"/>
    </location>
</feature>